<dbReference type="SUPFAM" id="SSF53244">
    <property type="entry name" value="MurD-like peptide ligases, peptide-binding domain"/>
    <property type="match status" value="1"/>
</dbReference>
<evidence type="ECO:0000256" key="9">
    <source>
        <dbReference type="ARBA" id="ARBA00022723"/>
    </source>
</evidence>
<dbReference type="PANTHER" id="PTHR11136:SF0">
    <property type="entry name" value="DIHYDROFOLATE SYNTHETASE-RELATED"/>
    <property type="match status" value="1"/>
</dbReference>
<dbReference type="UniPathway" id="UPA00077">
    <property type="reaction ID" value="UER00157"/>
</dbReference>
<comment type="pathway">
    <text evidence="2">Cofactor biosynthesis; tetrahydrofolate biosynthesis; 7,8-dihydrofolate from 2-amino-4-hydroxy-6-hydroxymethyl-7,8-dihydropteridine diphosphate and 4-aminobenzoate: step 2/2.</text>
</comment>
<keyword evidence="12" id="KW-0460">Magnesium</keyword>
<organism evidence="24 25">
    <name type="scientific">Salinisphaera orenii YIM 95161</name>
    <dbReference type="NCBI Taxonomy" id="1051139"/>
    <lineage>
        <taxon>Bacteria</taxon>
        <taxon>Pseudomonadati</taxon>
        <taxon>Pseudomonadota</taxon>
        <taxon>Gammaproteobacteria</taxon>
        <taxon>Salinisphaerales</taxon>
        <taxon>Salinisphaeraceae</taxon>
        <taxon>Salinisphaera</taxon>
    </lineage>
</organism>
<dbReference type="EMBL" id="AYKF01000132">
    <property type="protein sequence ID" value="ROO23935.1"/>
    <property type="molecule type" value="Genomic_DNA"/>
</dbReference>
<evidence type="ECO:0000256" key="8">
    <source>
        <dbReference type="ARBA" id="ARBA00022598"/>
    </source>
</evidence>
<evidence type="ECO:0000256" key="2">
    <source>
        <dbReference type="ARBA" id="ARBA00004799"/>
    </source>
</evidence>
<evidence type="ECO:0000256" key="6">
    <source>
        <dbReference type="ARBA" id="ARBA00013025"/>
    </source>
</evidence>
<comment type="function">
    <text evidence="1">Functions in two distinct reactions of the de novo folate biosynthetic pathway. Catalyzes the addition of a glutamate residue to dihydropteroate (7,8-dihydropteroate or H2Pte) to form dihydrofolate (7,8-dihydrofolate monoglutamate or H2Pte-Glu). Also catalyzes successive additions of L-glutamate to tetrahydrofolate or 10-formyltetrahydrofolate or 5,10-methylenetetrahydrofolate, leading to folylpolyglutamate derivatives.</text>
</comment>
<dbReference type="PROSITE" id="PS01011">
    <property type="entry name" value="FOLYLPOLYGLU_SYNT_1"/>
    <property type="match status" value="1"/>
</dbReference>
<dbReference type="InterPro" id="IPR004101">
    <property type="entry name" value="Mur_ligase_C"/>
</dbReference>
<evidence type="ECO:0000256" key="15">
    <source>
        <dbReference type="ARBA" id="ARBA00030592"/>
    </source>
</evidence>
<evidence type="ECO:0000256" key="21">
    <source>
        <dbReference type="PIRNR" id="PIRNR001563"/>
    </source>
</evidence>
<evidence type="ECO:0000256" key="4">
    <source>
        <dbReference type="ARBA" id="ARBA00008276"/>
    </source>
</evidence>
<evidence type="ECO:0000259" key="23">
    <source>
        <dbReference type="Pfam" id="PF08245"/>
    </source>
</evidence>
<comment type="catalytic activity">
    <reaction evidence="20">
        <text>7,8-dihydropteroate + L-glutamate + ATP = 7,8-dihydrofolate + ADP + phosphate + H(+)</text>
        <dbReference type="Rhea" id="RHEA:23584"/>
        <dbReference type="ChEBI" id="CHEBI:15378"/>
        <dbReference type="ChEBI" id="CHEBI:17839"/>
        <dbReference type="ChEBI" id="CHEBI:29985"/>
        <dbReference type="ChEBI" id="CHEBI:30616"/>
        <dbReference type="ChEBI" id="CHEBI:43474"/>
        <dbReference type="ChEBI" id="CHEBI:57451"/>
        <dbReference type="ChEBI" id="CHEBI:456216"/>
        <dbReference type="EC" id="6.3.2.12"/>
    </reaction>
</comment>
<dbReference type="InterPro" id="IPR013221">
    <property type="entry name" value="Mur_ligase_cen"/>
</dbReference>
<evidence type="ECO:0000256" key="20">
    <source>
        <dbReference type="ARBA" id="ARBA00049161"/>
    </source>
</evidence>
<evidence type="ECO:0000256" key="19">
    <source>
        <dbReference type="ARBA" id="ARBA00049035"/>
    </source>
</evidence>
<name>A0A423PED2_9GAMM</name>
<dbReference type="InterPro" id="IPR036615">
    <property type="entry name" value="Mur_ligase_C_dom_sf"/>
</dbReference>
<protein>
    <recommendedName>
        <fullName evidence="7">Dihydrofolate synthase/folylpolyglutamate synthase</fullName>
        <ecNumber evidence="5">6.3.2.12</ecNumber>
        <ecNumber evidence="6">6.3.2.17</ecNumber>
    </recommendedName>
    <alternativeName>
        <fullName evidence="16">Folylpoly-gamma-glutamate synthetase-dihydrofolate synthetase</fullName>
    </alternativeName>
    <alternativeName>
        <fullName evidence="14">Folylpolyglutamate synthetase</fullName>
    </alternativeName>
    <alternativeName>
        <fullName evidence="15">Tetrahydrofolylpolyglutamate synthase</fullName>
    </alternativeName>
</protein>
<sequence>MSAAAPIGGSVDDWLNWQLALHDTEIELGLDRVAAVARTLEVLPPPGRSVVVAGTNGKGSCVALIESLLSHHGRVGSYTSPHLWRYNERIRIDGAPVADADLCAAFAAVEAARGGVALTFFEFGTLAALWLFARAALDFVVLEVGLGGRLDAVNVVDGDVALVTNIGLDHVAWLGDDREQIGFEKAGIFRAGRPAVCADRDMPASIAERAEAKGTPLAVIGRDFDLQVQDDRWCWRDGDAALDIPAQAGVLVENLAAALSVVRRLGVAVRGEHVIAAARVQAALPGRRERVVDGDVTIIYDVGHNAEAIAVLVDDLARQPVPGRTHVVLGMLADKPVETAGGRLRDLADALYIAGLDTVTDRGLPAAALAKRLASDAPCHPDPATALAAARAVGAAGDHIVVCGSFFTVANARRQTLSCRT</sequence>
<evidence type="ECO:0000256" key="12">
    <source>
        <dbReference type="ARBA" id="ARBA00022842"/>
    </source>
</evidence>
<dbReference type="Gene3D" id="3.40.1190.10">
    <property type="entry name" value="Mur-like, catalytic domain"/>
    <property type="match status" value="1"/>
</dbReference>
<evidence type="ECO:0000256" key="3">
    <source>
        <dbReference type="ARBA" id="ARBA00005150"/>
    </source>
</evidence>
<evidence type="ECO:0000256" key="5">
    <source>
        <dbReference type="ARBA" id="ARBA00013023"/>
    </source>
</evidence>
<dbReference type="GO" id="GO:0046654">
    <property type="term" value="P:tetrahydrofolate biosynthetic process"/>
    <property type="evidence" value="ECO:0007669"/>
    <property type="project" value="UniProtKB-UniPathway"/>
</dbReference>
<keyword evidence="8 21" id="KW-0436">Ligase</keyword>
<dbReference type="PANTHER" id="PTHR11136">
    <property type="entry name" value="FOLYLPOLYGLUTAMATE SYNTHASE-RELATED"/>
    <property type="match status" value="1"/>
</dbReference>
<evidence type="ECO:0000313" key="24">
    <source>
        <dbReference type="EMBL" id="ROO23935.1"/>
    </source>
</evidence>
<keyword evidence="10 21" id="KW-0547">Nucleotide-binding</keyword>
<keyword evidence="13" id="KW-0289">Folate biosynthesis</keyword>
<keyword evidence="11 21" id="KW-0067">ATP-binding</keyword>
<accession>A0A423PED2</accession>
<evidence type="ECO:0000256" key="10">
    <source>
        <dbReference type="ARBA" id="ARBA00022741"/>
    </source>
</evidence>
<dbReference type="NCBIfam" id="NF008101">
    <property type="entry name" value="PRK10846.1"/>
    <property type="match status" value="1"/>
</dbReference>
<dbReference type="GO" id="GO:0008841">
    <property type="term" value="F:dihydrofolate synthase activity"/>
    <property type="evidence" value="ECO:0007669"/>
    <property type="project" value="UniProtKB-EC"/>
</dbReference>
<dbReference type="GO" id="GO:0046872">
    <property type="term" value="F:metal ion binding"/>
    <property type="evidence" value="ECO:0007669"/>
    <property type="project" value="UniProtKB-KW"/>
</dbReference>
<evidence type="ECO:0000256" key="7">
    <source>
        <dbReference type="ARBA" id="ARBA00019357"/>
    </source>
</evidence>
<evidence type="ECO:0000256" key="14">
    <source>
        <dbReference type="ARBA" id="ARBA00030048"/>
    </source>
</evidence>
<gene>
    <name evidence="24" type="ORF">SAHL_16385</name>
</gene>
<comment type="catalytic activity">
    <reaction evidence="17">
        <text>(6S)-5,6,7,8-tetrahydrofolyl-(gamma-L-Glu)(n) + L-glutamate + ATP = (6S)-5,6,7,8-tetrahydrofolyl-(gamma-L-Glu)(n+1) + ADP + phosphate + H(+)</text>
        <dbReference type="Rhea" id="RHEA:10580"/>
        <dbReference type="Rhea" id="RHEA-COMP:14738"/>
        <dbReference type="Rhea" id="RHEA-COMP:14740"/>
        <dbReference type="ChEBI" id="CHEBI:15378"/>
        <dbReference type="ChEBI" id="CHEBI:29985"/>
        <dbReference type="ChEBI" id="CHEBI:30616"/>
        <dbReference type="ChEBI" id="CHEBI:43474"/>
        <dbReference type="ChEBI" id="CHEBI:141005"/>
        <dbReference type="ChEBI" id="CHEBI:456216"/>
        <dbReference type="EC" id="6.3.2.17"/>
    </reaction>
</comment>
<dbReference type="EC" id="6.3.2.12" evidence="5"/>
<dbReference type="InterPro" id="IPR001645">
    <property type="entry name" value="Folylpolyglutamate_synth"/>
</dbReference>
<feature type="domain" description="Mur ligase central" evidence="23">
    <location>
        <begin position="52"/>
        <end position="222"/>
    </location>
</feature>
<evidence type="ECO:0000313" key="25">
    <source>
        <dbReference type="Proteomes" id="UP000285123"/>
    </source>
</evidence>
<dbReference type="Gene3D" id="3.90.190.20">
    <property type="entry name" value="Mur ligase, C-terminal domain"/>
    <property type="match status" value="1"/>
</dbReference>
<evidence type="ECO:0000256" key="17">
    <source>
        <dbReference type="ARBA" id="ARBA00047493"/>
    </source>
</evidence>
<comment type="pathway">
    <text evidence="3">Cofactor biosynthesis; tetrahydrofolylpolyglutamate biosynthesis.</text>
</comment>
<dbReference type="RefSeq" id="WP_221178006.1">
    <property type="nucleotide sequence ID" value="NZ_AYKF01000132.1"/>
</dbReference>
<dbReference type="EC" id="6.3.2.17" evidence="6"/>
<evidence type="ECO:0000256" key="11">
    <source>
        <dbReference type="ARBA" id="ARBA00022840"/>
    </source>
</evidence>
<dbReference type="Pfam" id="PF08245">
    <property type="entry name" value="Mur_ligase_M"/>
    <property type="match status" value="1"/>
</dbReference>
<dbReference type="GO" id="GO:0004326">
    <property type="term" value="F:tetrahydrofolylpolyglutamate synthase activity"/>
    <property type="evidence" value="ECO:0007669"/>
    <property type="project" value="UniProtKB-EC"/>
</dbReference>
<evidence type="ECO:0000256" key="13">
    <source>
        <dbReference type="ARBA" id="ARBA00022909"/>
    </source>
</evidence>
<evidence type="ECO:0000256" key="16">
    <source>
        <dbReference type="ARBA" id="ARBA00032510"/>
    </source>
</evidence>
<comment type="catalytic activity">
    <reaction evidence="19">
        <text>(6R)-5,10-methylenetetrahydrofolyl-(gamma-L-Glu)(n) + L-glutamate + ATP = (6R)-5,10-methylenetetrahydrofolyl-(gamma-L-Glu)(n+1) + ADP + phosphate + H(+)</text>
        <dbReference type="Rhea" id="RHEA:51912"/>
        <dbReference type="Rhea" id="RHEA-COMP:13257"/>
        <dbReference type="Rhea" id="RHEA-COMP:13258"/>
        <dbReference type="ChEBI" id="CHEBI:15378"/>
        <dbReference type="ChEBI" id="CHEBI:29985"/>
        <dbReference type="ChEBI" id="CHEBI:30616"/>
        <dbReference type="ChEBI" id="CHEBI:43474"/>
        <dbReference type="ChEBI" id="CHEBI:136572"/>
        <dbReference type="ChEBI" id="CHEBI:456216"/>
        <dbReference type="EC" id="6.3.2.17"/>
    </reaction>
</comment>
<dbReference type="Proteomes" id="UP000285123">
    <property type="component" value="Unassembled WGS sequence"/>
</dbReference>
<dbReference type="GO" id="GO:0005737">
    <property type="term" value="C:cytoplasm"/>
    <property type="evidence" value="ECO:0007669"/>
    <property type="project" value="TreeGrafter"/>
</dbReference>
<evidence type="ECO:0000256" key="1">
    <source>
        <dbReference type="ARBA" id="ARBA00002714"/>
    </source>
</evidence>
<comment type="similarity">
    <text evidence="4 21">Belongs to the folylpolyglutamate synthase family.</text>
</comment>
<comment type="catalytic activity">
    <reaction evidence="18">
        <text>10-formyltetrahydrofolyl-(gamma-L-Glu)(n) + L-glutamate + ATP = 10-formyltetrahydrofolyl-(gamma-L-Glu)(n+1) + ADP + phosphate + H(+)</text>
        <dbReference type="Rhea" id="RHEA:51904"/>
        <dbReference type="Rhea" id="RHEA-COMP:13088"/>
        <dbReference type="Rhea" id="RHEA-COMP:14300"/>
        <dbReference type="ChEBI" id="CHEBI:15378"/>
        <dbReference type="ChEBI" id="CHEBI:29985"/>
        <dbReference type="ChEBI" id="CHEBI:30616"/>
        <dbReference type="ChEBI" id="CHEBI:43474"/>
        <dbReference type="ChEBI" id="CHEBI:134413"/>
        <dbReference type="ChEBI" id="CHEBI:456216"/>
        <dbReference type="EC" id="6.3.2.17"/>
    </reaction>
</comment>
<dbReference type="GO" id="GO:0005524">
    <property type="term" value="F:ATP binding"/>
    <property type="evidence" value="ECO:0007669"/>
    <property type="project" value="UniProtKB-KW"/>
</dbReference>
<dbReference type="InterPro" id="IPR036565">
    <property type="entry name" value="Mur-like_cat_sf"/>
</dbReference>
<dbReference type="SUPFAM" id="SSF53623">
    <property type="entry name" value="MurD-like peptide ligases, catalytic domain"/>
    <property type="match status" value="1"/>
</dbReference>
<proteinExistence type="inferred from homology"/>
<reference evidence="24 25" key="1">
    <citation type="submission" date="2013-10" db="EMBL/GenBank/DDBJ databases">
        <title>Salinisphaera halophila YIM 95161 Genome Sequencing.</title>
        <authorList>
            <person name="Lai Q."/>
            <person name="Li C."/>
            <person name="Shao Z."/>
        </authorList>
    </citation>
    <scope>NUCLEOTIDE SEQUENCE [LARGE SCALE GENOMIC DNA]</scope>
    <source>
        <strain evidence="24 25">YIM 95161</strain>
    </source>
</reference>
<evidence type="ECO:0000259" key="22">
    <source>
        <dbReference type="Pfam" id="PF02875"/>
    </source>
</evidence>
<feature type="domain" description="Mur ligase C-terminal" evidence="22">
    <location>
        <begin position="286"/>
        <end position="406"/>
    </location>
</feature>
<dbReference type="PIRSF" id="PIRSF001563">
    <property type="entry name" value="Folylpolyglu_synth"/>
    <property type="match status" value="1"/>
</dbReference>
<dbReference type="Pfam" id="PF02875">
    <property type="entry name" value="Mur_ligase_C"/>
    <property type="match status" value="1"/>
</dbReference>
<dbReference type="GO" id="GO:0046656">
    <property type="term" value="P:folic acid biosynthetic process"/>
    <property type="evidence" value="ECO:0007669"/>
    <property type="project" value="UniProtKB-KW"/>
</dbReference>
<evidence type="ECO:0000256" key="18">
    <source>
        <dbReference type="ARBA" id="ARBA00047808"/>
    </source>
</evidence>
<keyword evidence="9" id="KW-0479">Metal-binding</keyword>
<dbReference type="InterPro" id="IPR018109">
    <property type="entry name" value="Folylpolyglutamate_synth_CS"/>
</dbReference>
<comment type="caution">
    <text evidence="24">The sequence shown here is derived from an EMBL/GenBank/DDBJ whole genome shotgun (WGS) entry which is preliminary data.</text>
</comment>
<dbReference type="NCBIfam" id="TIGR01499">
    <property type="entry name" value="folC"/>
    <property type="match status" value="1"/>
</dbReference>
<dbReference type="AlphaFoldDB" id="A0A423PED2"/>